<dbReference type="InterPro" id="IPR011006">
    <property type="entry name" value="CheY-like_superfamily"/>
</dbReference>
<dbReference type="CDD" id="cd17536">
    <property type="entry name" value="REC_YesN-like"/>
    <property type="match status" value="1"/>
</dbReference>
<keyword evidence="7" id="KW-1185">Reference proteome</keyword>
<dbReference type="SUPFAM" id="SSF52172">
    <property type="entry name" value="CheY-like"/>
    <property type="match status" value="1"/>
</dbReference>
<dbReference type="PANTHER" id="PTHR45138">
    <property type="entry name" value="REGULATORY COMPONENTS OF SENSORY TRANSDUCTION SYSTEM"/>
    <property type="match status" value="1"/>
</dbReference>
<dbReference type="SUPFAM" id="SSF55073">
    <property type="entry name" value="Nucleotide cyclase"/>
    <property type="match status" value="1"/>
</dbReference>
<dbReference type="PANTHER" id="PTHR45138:SF9">
    <property type="entry name" value="DIGUANYLATE CYCLASE DGCM-RELATED"/>
    <property type="match status" value="1"/>
</dbReference>
<evidence type="ECO:0000259" key="5">
    <source>
        <dbReference type="PROSITE" id="PS50887"/>
    </source>
</evidence>
<evidence type="ECO:0000313" key="6">
    <source>
        <dbReference type="EMBL" id="MBB5020855.1"/>
    </source>
</evidence>
<feature type="domain" description="GGDEF" evidence="5">
    <location>
        <begin position="293"/>
        <end position="422"/>
    </location>
</feature>
<dbReference type="Proteomes" id="UP000528322">
    <property type="component" value="Unassembled WGS sequence"/>
</dbReference>
<dbReference type="CDD" id="cd01949">
    <property type="entry name" value="GGDEF"/>
    <property type="match status" value="1"/>
</dbReference>
<dbReference type="InterPro" id="IPR029787">
    <property type="entry name" value="Nucleotide_cyclase"/>
</dbReference>
<dbReference type="RefSeq" id="WP_183728413.1">
    <property type="nucleotide sequence ID" value="NZ_JACHID010000001.1"/>
</dbReference>
<dbReference type="PROSITE" id="PS50110">
    <property type="entry name" value="RESPONSE_REGULATORY"/>
    <property type="match status" value="1"/>
</dbReference>
<dbReference type="Pfam" id="PF00990">
    <property type="entry name" value="GGDEF"/>
    <property type="match status" value="1"/>
</dbReference>
<dbReference type="EMBL" id="JACHID010000001">
    <property type="protein sequence ID" value="MBB5020855.1"/>
    <property type="molecule type" value="Genomic_DNA"/>
</dbReference>
<dbReference type="Gene3D" id="3.40.50.2300">
    <property type="match status" value="1"/>
</dbReference>
<protein>
    <recommendedName>
        <fullName evidence="1">diguanylate cyclase</fullName>
        <ecNumber evidence="1">2.7.7.65</ecNumber>
    </recommendedName>
</protein>
<comment type="catalytic activity">
    <reaction evidence="2">
        <text>2 GTP = 3',3'-c-di-GMP + 2 diphosphate</text>
        <dbReference type="Rhea" id="RHEA:24898"/>
        <dbReference type="ChEBI" id="CHEBI:33019"/>
        <dbReference type="ChEBI" id="CHEBI:37565"/>
        <dbReference type="ChEBI" id="CHEBI:58805"/>
        <dbReference type="EC" id="2.7.7.65"/>
    </reaction>
</comment>
<dbReference type="NCBIfam" id="TIGR00254">
    <property type="entry name" value="GGDEF"/>
    <property type="match status" value="1"/>
</dbReference>
<dbReference type="GO" id="GO:0052621">
    <property type="term" value="F:diguanylate cyclase activity"/>
    <property type="evidence" value="ECO:0007669"/>
    <property type="project" value="UniProtKB-EC"/>
</dbReference>
<accession>A0A7W7Y2F2</accession>
<dbReference type="GO" id="GO:0000160">
    <property type="term" value="P:phosphorelay signal transduction system"/>
    <property type="evidence" value="ECO:0007669"/>
    <property type="project" value="InterPro"/>
</dbReference>
<evidence type="ECO:0000256" key="1">
    <source>
        <dbReference type="ARBA" id="ARBA00012528"/>
    </source>
</evidence>
<dbReference type="InterPro" id="IPR000014">
    <property type="entry name" value="PAS"/>
</dbReference>
<keyword evidence="3" id="KW-0597">Phosphoprotein</keyword>
<evidence type="ECO:0000259" key="4">
    <source>
        <dbReference type="PROSITE" id="PS50110"/>
    </source>
</evidence>
<feature type="domain" description="Response regulatory" evidence="4">
    <location>
        <begin position="12"/>
        <end position="126"/>
    </location>
</feature>
<feature type="modified residue" description="4-aspartylphosphate" evidence="3">
    <location>
        <position position="61"/>
    </location>
</feature>
<dbReference type="Gene3D" id="3.30.70.270">
    <property type="match status" value="1"/>
</dbReference>
<dbReference type="AlphaFoldDB" id="A0A7W7Y2F2"/>
<gene>
    <name evidence="6" type="ORF">HNR37_000158</name>
</gene>
<organism evidence="6 7">
    <name type="scientific">Desulfurispira natronophila</name>
    <dbReference type="NCBI Taxonomy" id="682562"/>
    <lineage>
        <taxon>Bacteria</taxon>
        <taxon>Pseudomonadati</taxon>
        <taxon>Chrysiogenota</taxon>
        <taxon>Chrysiogenia</taxon>
        <taxon>Chrysiogenales</taxon>
        <taxon>Chrysiogenaceae</taxon>
        <taxon>Desulfurispira</taxon>
    </lineage>
</organism>
<dbReference type="GO" id="GO:0035438">
    <property type="term" value="F:cyclic-di-GMP binding"/>
    <property type="evidence" value="ECO:0007669"/>
    <property type="project" value="InterPro"/>
</dbReference>
<dbReference type="InterPro" id="IPR001789">
    <property type="entry name" value="Sig_transdc_resp-reg_receiver"/>
</dbReference>
<dbReference type="SMART" id="SM00267">
    <property type="entry name" value="GGDEF"/>
    <property type="match status" value="1"/>
</dbReference>
<dbReference type="Pfam" id="PF00072">
    <property type="entry name" value="Response_reg"/>
    <property type="match status" value="1"/>
</dbReference>
<dbReference type="Pfam" id="PF13188">
    <property type="entry name" value="PAS_8"/>
    <property type="match status" value="1"/>
</dbReference>
<dbReference type="InterPro" id="IPR043128">
    <property type="entry name" value="Rev_trsase/Diguanyl_cyclase"/>
</dbReference>
<dbReference type="PROSITE" id="PS50887">
    <property type="entry name" value="GGDEF"/>
    <property type="match status" value="1"/>
</dbReference>
<dbReference type="InterPro" id="IPR000160">
    <property type="entry name" value="GGDEF_dom"/>
</dbReference>
<dbReference type="SMART" id="SM00448">
    <property type="entry name" value="REC"/>
    <property type="match status" value="1"/>
</dbReference>
<dbReference type="InterPro" id="IPR050469">
    <property type="entry name" value="Diguanylate_Cyclase"/>
</dbReference>
<comment type="caution">
    <text evidence="6">The sequence shown here is derived from an EMBL/GenBank/DDBJ whole genome shotgun (WGS) entry which is preliminary data.</text>
</comment>
<dbReference type="Gene3D" id="2.40.10.220">
    <property type="entry name" value="predicted glycosyltransferase like domains"/>
    <property type="match status" value="1"/>
</dbReference>
<proteinExistence type="predicted"/>
<evidence type="ECO:0000256" key="2">
    <source>
        <dbReference type="ARBA" id="ARBA00034247"/>
    </source>
</evidence>
<sequence length="656" mass="75474">MENREAWLAKLSILYVEDEPVVRENISQFLNRRFRHLHVAENGKEGLNLYKAKKPHIVMTDIKMPIMDGLEMTRQIRAINPDAQIIVTTAHSETDLLIKAIDVGVSQFVIKPLTRQKIFAAIGRVLHTIVLQERDNYKNRLMQKILDTQDNLLVVIGDKGITAANESALRFFGYRTVKDMTEDTMAIRSAVREEDGYFVPSNDTWYKDVHGACKIILHDQHSRQDKVFVLRVNHFPQGENHYILSFTDMTDIEEHNRELERLTTTDPVTGICNRARLSQILEKESHMARRYKTKLALVMFSVDYRDDMDISLGRENSDEVLAELSTLVSKSIRGFDTVGRWGDEEFIILAPNSDINVIQNLAHRLRDSINKHRFPFVEHITCSFGIAELSSEDDSNTLIRKASEAMRCAMEHGVGTIVNATTMEVVNSSIETLKEQEVVLKTFDLIKTRNEPVTLHNLYRGLSIKESARIHHTSERDVELILSPKQFVAMFFEKKGYIESSYFTKPVLAHLKSYHKDERRVTLRSFSLEDNPATQRQYVRVQVPDRVRVKLSYENKQLNEKVFDLSLQALAFFTSSTAWLREGMDVKLSINLSLPGADDHSENFQTTGRIYRVEGEAKVSKVVVKFVTDNPGRELLREYIAQRQLEIVREMNSALM</sequence>
<dbReference type="InterPro" id="IPR009875">
    <property type="entry name" value="PilZ_domain"/>
</dbReference>
<evidence type="ECO:0000313" key="7">
    <source>
        <dbReference type="Proteomes" id="UP000528322"/>
    </source>
</evidence>
<dbReference type="EC" id="2.7.7.65" evidence="1"/>
<name>A0A7W7Y2F2_9BACT</name>
<dbReference type="Pfam" id="PF07238">
    <property type="entry name" value="PilZ"/>
    <property type="match status" value="1"/>
</dbReference>
<evidence type="ECO:0000256" key="3">
    <source>
        <dbReference type="PROSITE-ProRule" id="PRU00169"/>
    </source>
</evidence>
<reference evidence="6 7" key="1">
    <citation type="submission" date="2020-08" db="EMBL/GenBank/DDBJ databases">
        <title>Genomic Encyclopedia of Type Strains, Phase IV (KMG-IV): sequencing the most valuable type-strain genomes for metagenomic binning, comparative biology and taxonomic classification.</title>
        <authorList>
            <person name="Goeker M."/>
        </authorList>
    </citation>
    <scope>NUCLEOTIDE SEQUENCE [LARGE SCALE GENOMIC DNA]</scope>
    <source>
        <strain evidence="6 7">DSM 22071</strain>
    </source>
</reference>